<evidence type="ECO:0000313" key="3">
    <source>
        <dbReference type="EMBL" id="CAF0946256.1"/>
    </source>
</evidence>
<dbReference type="EMBL" id="CAJNOL010000219">
    <property type="protein sequence ID" value="CAF0941583.1"/>
    <property type="molecule type" value="Genomic_DNA"/>
</dbReference>
<proteinExistence type="predicted"/>
<organism evidence="1 4">
    <name type="scientific">Rotaria sordida</name>
    <dbReference type="NCBI Taxonomy" id="392033"/>
    <lineage>
        <taxon>Eukaryota</taxon>
        <taxon>Metazoa</taxon>
        <taxon>Spiralia</taxon>
        <taxon>Gnathifera</taxon>
        <taxon>Rotifera</taxon>
        <taxon>Eurotatoria</taxon>
        <taxon>Bdelloidea</taxon>
        <taxon>Philodinida</taxon>
        <taxon>Philodinidae</taxon>
        <taxon>Rotaria</taxon>
    </lineage>
</organism>
<name>A0A813XL75_9BILA</name>
<dbReference type="Proteomes" id="UP000663854">
    <property type="component" value="Unassembled WGS sequence"/>
</dbReference>
<accession>A0A813XL75</accession>
<dbReference type="EMBL" id="CAJNOH010000099">
    <property type="protein sequence ID" value="CAF0866837.1"/>
    <property type="molecule type" value="Genomic_DNA"/>
</dbReference>
<gene>
    <name evidence="2" type="ORF">JXQ802_LOCUS11191</name>
    <name evidence="3" type="ORF">JXQ802_LOCUS11435</name>
    <name evidence="1" type="ORF">PYM288_LOCUS7836</name>
</gene>
<dbReference type="Gene3D" id="2.60.120.620">
    <property type="entry name" value="q2cbj1_9rhob like domain"/>
    <property type="match status" value="1"/>
</dbReference>
<evidence type="ECO:0008006" key="6">
    <source>
        <dbReference type="Google" id="ProtNLM"/>
    </source>
</evidence>
<evidence type="ECO:0000313" key="2">
    <source>
        <dbReference type="EMBL" id="CAF0941583.1"/>
    </source>
</evidence>
<sequence length="87" mass="10105">MQTENNLEYETIQLYLNEGFQGGETTFVHFWDSTKNVSSIPRTGMVLVFQHDLLHEGAPLRKGRKYTVRTDVMYKPLMSKTLSNYDS</sequence>
<keyword evidence="5" id="KW-1185">Reference proteome</keyword>
<evidence type="ECO:0000313" key="5">
    <source>
        <dbReference type="Proteomes" id="UP000663870"/>
    </source>
</evidence>
<reference evidence="1" key="1">
    <citation type="submission" date="2021-02" db="EMBL/GenBank/DDBJ databases">
        <authorList>
            <person name="Nowell W R."/>
        </authorList>
    </citation>
    <scope>NUCLEOTIDE SEQUENCE</scope>
</reference>
<protein>
    <recommendedName>
        <fullName evidence="6">Prolyl 4-hydroxylase alpha subunit Fe(2+) 2OG dioxygenase domain-containing protein</fullName>
    </recommendedName>
</protein>
<dbReference type="EMBL" id="CAJNOL010000226">
    <property type="protein sequence ID" value="CAF0946256.1"/>
    <property type="molecule type" value="Genomic_DNA"/>
</dbReference>
<evidence type="ECO:0000313" key="4">
    <source>
        <dbReference type="Proteomes" id="UP000663854"/>
    </source>
</evidence>
<evidence type="ECO:0000313" key="1">
    <source>
        <dbReference type="EMBL" id="CAF0866837.1"/>
    </source>
</evidence>
<comment type="caution">
    <text evidence="1">The sequence shown here is derived from an EMBL/GenBank/DDBJ whole genome shotgun (WGS) entry which is preliminary data.</text>
</comment>
<dbReference type="Proteomes" id="UP000663870">
    <property type="component" value="Unassembled WGS sequence"/>
</dbReference>
<dbReference type="AlphaFoldDB" id="A0A813XL75"/>